<accession>A0A5B7JAF9</accession>
<comment type="caution">
    <text evidence="1">The sequence shown here is derived from an EMBL/GenBank/DDBJ whole genome shotgun (WGS) entry which is preliminary data.</text>
</comment>
<dbReference type="Proteomes" id="UP000324222">
    <property type="component" value="Unassembled WGS sequence"/>
</dbReference>
<name>A0A5B7JAF9_PORTR</name>
<proteinExistence type="predicted"/>
<evidence type="ECO:0000313" key="2">
    <source>
        <dbReference type="Proteomes" id="UP000324222"/>
    </source>
</evidence>
<dbReference type="AlphaFoldDB" id="A0A5B7JAF9"/>
<evidence type="ECO:0000313" key="1">
    <source>
        <dbReference type="EMBL" id="MPC93202.1"/>
    </source>
</evidence>
<protein>
    <submittedName>
        <fullName evidence="1">Uncharacterized protein</fullName>
    </submittedName>
</protein>
<gene>
    <name evidence="1" type="ORF">E2C01_088325</name>
</gene>
<dbReference type="EMBL" id="VSRR010094012">
    <property type="protein sequence ID" value="MPC93202.1"/>
    <property type="molecule type" value="Genomic_DNA"/>
</dbReference>
<reference evidence="1 2" key="1">
    <citation type="submission" date="2019-05" db="EMBL/GenBank/DDBJ databases">
        <title>Another draft genome of Portunus trituberculatus and its Hox gene families provides insights of decapod evolution.</title>
        <authorList>
            <person name="Jeong J.-H."/>
            <person name="Song I."/>
            <person name="Kim S."/>
            <person name="Choi T."/>
            <person name="Kim D."/>
            <person name="Ryu S."/>
            <person name="Kim W."/>
        </authorList>
    </citation>
    <scope>NUCLEOTIDE SEQUENCE [LARGE SCALE GENOMIC DNA]</scope>
    <source>
        <tissue evidence="1">Muscle</tissue>
    </source>
</reference>
<sequence>MLLLRIVLAHSGASDEEQVSAVSQRSRLNLCIHLGAFRFPAAFTSKHSRGWEMRVGCGHFMAINTP</sequence>
<keyword evidence="2" id="KW-1185">Reference proteome</keyword>
<organism evidence="1 2">
    <name type="scientific">Portunus trituberculatus</name>
    <name type="common">Swimming crab</name>
    <name type="synonym">Neptunus trituberculatus</name>
    <dbReference type="NCBI Taxonomy" id="210409"/>
    <lineage>
        <taxon>Eukaryota</taxon>
        <taxon>Metazoa</taxon>
        <taxon>Ecdysozoa</taxon>
        <taxon>Arthropoda</taxon>
        <taxon>Crustacea</taxon>
        <taxon>Multicrustacea</taxon>
        <taxon>Malacostraca</taxon>
        <taxon>Eumalacostraca</taxon>
        <taxon>Eucarida</taxon>
        <taxon>Decapoda</taxon>
        <taxon>Pleocyemata</taxon>
        <taxon>Brachyura</taxon>
        <taxon>Eubrachyura</taxon>
        <taxon>Portunoidea</taxon>
        <taxon>Portunidae</taxon>
        <taxon>Portuninae</taxon>
        <taxon>Portunus</taxon>
    </lineage>
</organism>